<accession>A0A6A4W2Z1</accession>
<evidence type="ECO:0000313" key="2">
    <source>
        <dbReference type="EMBL" id="KAF0298100.1"/>
    </source>
</evidence>
<dbReference type="Proteomes" id="UP000440578">
    <property type="component" value="Unassembled WGS sequence"/>
</dbReference>
<organism evidence="2 3">
    <name type="scientific">Amphibalanus amphitrite</name>
    <name type="common">Striped barnacle</name>
    <name type="synonym">Balanus amphitrite</name>
    <dbReference type="NCBI Taxonomy" id="1232801"/>
    <lineage>
        <taxon>Eukaryota</taxon>
        <taxon>Metazoa</taxon>
        <taxon>Ecdysozoa</taxon>
        <taxon>Arthropoda</taxon>
        <taxon>Crustacea</taxon>
        <taxon>Multicrustacea</taxon>
        <taxon>Cirripedia</taxon>
        <taxon>Thoracica</taxon>
        <taxon>Thoracicalcarea</taxon>
        <taxon>Balanomorpha</taxon>
        <taxon>Balanoidea</taxon>
        <taxon>Balanidae</taxon>
        <taxon>Amphibalaninae</taxon>
        <taxon>Amphibalanus</taxon>
    </lineage>
</organism>
<dbReference type="GO" id="GO:0051959">
    <property type="term" value="F:dynein light intermediate chain binding"/>
    <property type="evidence" value="ECO:0007669"/>
    <property type="project" value="InterPro"/>
</dbReference>
<gene>
    <name evidence="2" type="primary">DYHC_4</name>
    <name evidence="2" type="ORF">FJT64_004530</name>
</gene>
<dbReference type="InterPro" id="IPR026983">
    <property type="entry name" value="DHC"/>
</dbReference>
<evidence type="ECO:0000259" key="1">
    <source>
        <dbReference type="Pfam" id="PF25007"/>
    </source>
</evidence>
<sequence>MGYGHQITPDEIEQFGEDGIPEAAPTLDQFKEQIDSYEKLYLEMEQVEPVVTFDTWFRLDCKPFKAALLNTIKRWSLLFKQYLIDHVTNSLQGLADFITVTDAGLLNQVQEGDYQGLVTMMAHLMAVKERTEATNTMFEPLKQTIELLKTYDVEMAEEIHLQLQELPEKWRNTVKLGIQAKQQVAPLQANEVANVRRSIASFELRQHEYREAFRKLLVFRYDCSTPYEILDSTHLAIHAMETELAKISASAALFEVQIPDFKQLKMCRKEVRLAKVGDRCGVVCLF</sequence>
<proteinExistence type="predicted"/>
<dbReference type="AlphaFoldDB" id="A0A6A4W2Z1"/>
<protein>
    <submittedName>
        <fullName evidence="2">Dynein beta chain, ciliary</fullName>
    </submittedName>
</protein>
<dbReference type="PANTHER" id="PTHR45703">
    <property type="entry name" value="DYNEIN HEAVY CHAIN"/>
    <property type="match status" value="1"/>
</dbReference>
<reference evidence="2 3" key="1">
    <citation type="submission" date="2019-07" db="EMBL/GenBank/DDBJ databases">
        <title>Draft genome assembly of a fouling barnacle, Amphibalanus amphitrite (Darwin, 1854): The first reference genome for Thecostraca.</title>
        <authorList>
            <person name="Kim W."/>
        </authorList>
    </citation>
    <scope>NUCLEOTIDE SEQUENCE [LARGE SCALE GENOMIC DNA]</scope>
    <source>
        <strain evidence="2">SNU_AA5</strain>
        <tissue evidence="2">Soma without cirri and trophi</tissue>
    </source>
</reference>
<dbReference type="OrthoDB" id="6373430at2759"/>
<dbReference type="GO" id="GO:0030286">
    <property type="term" value="C:dynein complex"/>
    <property type="evidence" value="ECO:0007669"/>
    <property type="project" value="InterPro"/>
</dbReference>
<comment type="caution">
    <text evidence="2">The sequence shown here is derived from an EMBL/GenBank/DDBJ whole genome shotgun (WGS) entry which is preliminary data.</text>
</comment>
<dbReference type="GO" id="GO:0045505">
    <property type="term" value="F:dynein intermediate chain binding"/>
    <property type="evidence" value="ECO:0007669"/>
    <property type="project" value="InterPro"/>
</dbReference>
<keyword evidence="3" id="KW-1185">Reference proteome</keyword>
<feature type="domain" description="Dynein axonemal heavy chain 2/5/8 coiled-coil" evidence="1">
    <location>
        <begin position="80"/>
        <end position="172"/>
    </location>
</feature>
<dbReference type="GO" id="GO:0007018">
    <property type="term" value="P:microtubule-based movement"/>
    <property type="evidence" value="ECO:0007669"/>
    <property type="project" value="InterPro"/>
</dbReference>
<evidence type="ECO:0000313" key="3">
    <source>
        <dbReference type="Proteomes" id="UP000440578"/>
    </source>
</evidence>
<dbReference type="Pfam" id="PF25007">
    <property type="entry name" value="DYH2-5-8_CC"/>
    <property type="match status" value="1"/>
</dbReference>
<name>A0A6A4W2Z1_AMPAM</name>
<dbReference type="InterPro" id="IPR056759">
    <property type="entry name" value="DYH2-5-8_CC"/>
</dbReference>
<dbReference type="EMBL" id="VIIS01001446">
    <property type="protein sequence ID" value="KAF0298100.1"/>
    <property type="molecule type" value="Genomic_DNA"/>
</dbReference>
<dbReference type="PANTHER" id="PTHR45703:SF4">
    <property type="entry name" value="DYNEIN AXONEMAL HEAVY CHAIN 17"/>
    <property type="match status" value="1"/>
</dbReference>